<feature type="compositionally biased region" description="Basic and acidic residues" evidence="1">
    <location>
        <begin position="29"/>
        <end position="41"/>
    </location>
</feature>
<feature type="compositionally biased region" description="Basic residues" evidence="1">
    <location>
        <begin position="54"/>
        <end position="63"/>
    </location>
</feature>
<accession>A0A250L2J6</accession>
<dbReference type="AlphaFoldDB" id="A0A250L2J6"/>
<name>A0A250L2J6_9BURK</name>
<reference evidence="2" key="2">
    <citation type="journal article" date="2017" name="Genome Announc.">
        <title>High-Quality Draft Genome Sequence of Burkholderia contaminans CH-1, a Gram-Negative Bacterium That Metabolizes 2-Azahypoxanthine, a Plant Growth-Regulating Compound.</title>
        <authorList>
            <person name="Choi J.-H."/>
            <person name="Sugiura H."/>
            <person name="Moriuchi R."/>
            <person name="Kawagishi H."/>
            <person name="Dohra H."/>
        </authorList>
    </citation>
    <scope>NUCLEOTIDE SEQUENCE</scope>
    <source>
        <strain evidence="2">CH-1</strain>
    </source>
</reference>
<protein>
    <submittedName>
        <fullName evidence="2">Uncharacterized protein</fullName>
    </submittedName>
</protein>
<reference evidence="2" key="1">
    <citation type="journal article" date="2016" name="Biosci. Biotechnol. Biochem.">
        <title>Bioconversion of AHX to AOH by resting cells of Burkholderia contaminans CH-1.</title>
        <authorList>
            <person name="Choi J.H."/>
            <person name="Kikuchi A."/>
            <person name="Pumkaeo P."/>
            <person name="Hirai H."/>
            <person name="Tokuyama S."/>
            <person name="Kawagishi H."/>
        </authorList>
    </citation>
    <scope>NUCLEOTIDE SEQUENCE</scope>
    <source>
        <strain evidence="2">CH-1</strain>
    </source>
</reference>
<sequence>MAGSDGRNRLSGSTENAHSRISVASLGDARSEATGRFDCKRMPSMHVPHTAVRNAKKSPRTSRGRMGAGAVPLPDPAPVDYYEEGCCFHAGWLLMTWLTACDIGRW</sequence>
<gene>
    <name evidence="2" type="ORF">BCCH1_12690</name>
</gene>
<evidence type="ECO:0000256" key="1">
    <source>
        <dbReference type="SAM" id="MobiDB-lite"/>
    </source>
</evidence>
<proteinExistence type="predicted"/>
<feature type="region of interest" description="Disordered" evidence="1">
    <location>
        <begin position="1"/>
        <end position="70"/>
    </location>
</feature>
<organism evidence="2">
    <name type="scientific">Burkholderia contaminans</name>
    <dbReference type="NCBI Taxonomy" id="488447"/>
    <lineage>
        <taxon>Bacteria</taxon>
        <taxon>Pseudomonadati</taxon>
        <taxon>Pseudomonadota</taxon>
        <taxon>Betaproteobacteria</taxon>
        <taxon>Burkholderiales</taxon>
        <taxon>Burkholderiaceae</taxon>
        <taxon>Burkholderia</taxon>
        <taxon>Burkholderia cepacia complex</taxon>
    </lineage>
</organism>
<dbReference type="EMBL" id="AP018357">
    <property type="protein sequence ID" value="BBA38848.1"/>
    <property type="molecule type" value="Genomic_DNA"/>
</dbReference>
<evidence type="ECO:0000313" key="2">
    <source>
        <dbReference type="EMBL" id="BBA38848.1"/>
    </source>
</evidence>